<dbReference type="Proteomes" id="UP001217089">
    <property type="component" value="Unassembled WGS sequence"/>
</dbReference>
<evidence type="ECO:0008006" key="3">
    <source>
        <dbReference type="Google" id="ProtNLM"/>
    </source>
</evidence>
<proteinExistence type="predicted"/>
<name>A0ABQ9EB63_TEGGR</name>
<sequence>MEVPELIFLMRTLRLRVESNNISATEITYAKMPIKKVKLTHKYTVTTISKLKTSRHSIPLHRVQEIAARVPDIEIPVSDSKNTFTDPEINAGEESKNIHSVGKSTYDFKKEKTIDGWNKIRGSLITTHIEELAPSTNQCCMCGSVEEDIIYFQDCGPMAYYCESCCFRLHEFIVFHSPQIWKGHFYLPFEMITTFRRIDNHECSSIYIYLASMPLMEKCWVIVICIINNLNIILHYNREIDPALTLVRYRLWPASPQKPRIAFDIRLMELLSSLQLECHLSAKSFCAAVESMQTDFIRVSHDFSEDKSNQFQTAT</sequence>
<gene>
    <name evidence="1" type="ORF">KUTeg_022224</name>
</gene>
<accession>A0ABQ9EB63</accession>
<dbReference type="EMBL" id="JARBDR010000919">
    <property type="protein sequence ID" value="KAJ8300705.1"/>
    <property type="molecule type" value="Genomic_DNA"/>
</dbReference>
<protein>
    <recommendedName>
        <fullName evidence="3">CxC3 like cysteine cluster domain-containing protein</fullName>
    </recommendedName>
</protein>
<reference evidence="1 2" key="1">
    <citation type="submission" date="2022-12" db="EMBL/GenBank/DDBJ databases">
        <title>Chromosome-level genome of Tegillarca granosa.</title>
        <authorList>
            <person name="Kim J."/>
        </authorList>
    </citation>
    <scope>NUCLEOTIDE SEQUENCE [LARGE SCALE GENOMIC DNA]</scope>
    <source>
        <strain evidence="1">Teg-2019</strain>
        <tissue evidence="1">Adductor muscle</tissue>
    </source>
</reference>
<organism evidence="1 2">
    <name type="scientific">Tegillarca granosa</name>
    <name type="common">Malaysian cockle</name>
    <name type="synonym">Anadara granosa</name>
    <dbReference type="NCBI Taxonomy" id="220873"/>
    <lineage>
        <taxon>Eukaryota</taxon>
        <taxon>Metazoa</taxon>
        <taxon>Spiralia</taxon>
        <taxon>Lophotrochozoa</taxon>
        <taxon>Mollusca</taxon>
        <taxon>Bivalvia</taxon>
        <taxon>Autobranchia</taxon>
        <taxon>Pteriomorphia</taxon>
        <taxon>Arcoida</taxon>
        <taxon>Arcoidea</taxon>
        <taxon>Arcidae</taxon>
        <taxon>Tegillarca</taxon>
    </lineage>
</organism>
<comment type="caution">
    <text evidence="1">The sequence shown here is derived from an EMBL/GenBank/DDBJ whole genome shotgun (WGS) entry which is preliminary data.</text>
</comment>
<keyword evidence="2" id="KW-1185">Reference proteome</keyword>
<evidence type="ECO:0000313" key="2">
    <source>
        <dbReference type="Proteomes" id="UP001217089"/>
    </source>
</evidence>
<evidence type="ECO:0000313" key="1">
    <source>
        <dbReference type="EMBL" id="KAJ8300705.1"/>
    </source>
</evidence>